<dbReference type="GO" id="GO:0033013">
    <property type="term" value="P:tetrapyrrole metabolic process"/>
    <property type="evidence" value="ECO:0007669"/>
    <property type="project" value="UniProtKB-ARBA"/>
</dbReference>
<dbReference type="PANTHER" id="PTHR10057">
    <property type="entry name" value="PERIPHERAL-TYPE BENZODIAZEPINE RECEPTOR"/>
    <property type="match status" value="1"/>
</dbReference>
<dbReference type="InterPro" id="IPR038330">
    <property type="entry name" value="TspO/MBR-related_sf"/>
</dbReference>
<feature type="transmembrane region" description="Helical" evidence="6">
    <location>
        <begin position="141"/>
        <end position="158"/>
    </location>
</feature>
<dbReference type="STRING" id="1798.AWC30_05485"/>
<feature type="transmembrane region" description="Helical" evidence="6">
    <location>
        <begin position="82"/>
        <end position="101"/>
    </location>
</feature>
<evidence type="ECO:0000256" key="7">
    <source>
        <dbReference type="SAM" id="SignalP"/>
    </source>
</evidence>
<dbReference type="EMBL" id="LQPZ01000013">
    <property type="protein sequence ID" value="ORX07013.1"/>
    <property type="molecule type" value="Genomic_DNA"/>
</dbReference>
<dbReference type="Pfam" id="PF03073">
    <property type="entry name" value="TspO_MBR"/>
    <property type="match status" value="1"/>
</dbReference>
<gene>
    <name evidence="8" type="ORF">AWC30_05485</name>
</gene>
<evidence type="ECO:0000256" key="1">
    <source>
        <dbReference type="ARBA" id="ARBA00004141"/>
    </source>
</evidence>
<feature type="signal peptide" evidence="7">
    <location>
        <begin position="1"/>
        <end position="17"/>
    </location>
</feature>
<keyword evidence="9" id="KW-1185">Reference proteome</keyword>
<dbReference type="RefSeq" id="WP_085109129.1">
    <property type="nucleotide sequence ID" value="NZ_JACKSN010000029.1"/>
</dbReference>
<evidence type="ECO:0000256" key="5">
    <source>
        <dbReference type="ARBA" id="ARBA00023136"/>
    </source>
</evidence>
<dbReference type="PIRSF" id="PIRSF005859">
    <property type="entry name" value="PBR"/>
    <property type="match status" value="1"/>
</dbReference>
<reference evidence="8 9" key="1">
    <citation type="submission" date="2016-01" db="EMBL/GenBank/DDBJ databases">
        <title>The new phylogeny of the genus Mycobacterium.</title>
        <authorList>
            <person name="Tarcisio F."/>
            <person name="Conor M."/>
            <person name="Antonella G."/>
            <person name="Elisabetta G."/>
            <person name="Giulia F.S."/>
            <person name="Sara T."/>
            <person name="Anna F."/>
            <person name="Clotilde B."/>
            <person name="Roberto B."/>
            <person name="Veronica D.S."/>
            <person name="Fabio R."/>
            <person name="Monica P."/>
            <person name="Olivier J."/>
            <person name="Enrico T."/>
            <person name="Nicola S."/>
        </authorList>
    </citation>
    <scope>NUCLEOTIDE SEQUENCE [LARGE SCALE GENOMIC DNA]</scope>
    <source>
        <strain evidence="8 9">DSM 44153</strain>
    </source>
</reference>
<dbReference type="Proteomes" id="UP000193090">
    <property type="component" value="Unassembled WGS sequence"/>
</dbReference>
<dbReference type="CDD" id="cd15904">
    <property type="entry name" value="TSPO_MBR"/>
    <property type="match status" value="1"/>
</dbReference>
<accession>A0A1X2EN25</accession>
<dbReference type="GO" id="GO:0016020">
    <property type="term" value="C:membrane"/>
    <property type="evidence" value="ECO:0007669"/>
    <property type="project" value="UniProtKB-SubCell"/>
</dbReference>
<keyword evidence="7" id="KW-0732">Signal</keyword>
<evidence type="ECO:0000256" key="3">
    <source>
        <dbReference type="ARBA" id="ARBA00022692"/>
    </source>
</evidence>
<evidence type="ECO:0000313" key="8">
    <source>
        <dbReference type="EMBL" id="ORX07013.1"/>
    </source>
</evidence>
<keyword evidence="3 6" id="KW-0812">Transmembrane</keyword>
<evidence type="ECO:0000256" key="4">
    <source>
        <dbReference type="ARBA" id="ARBA00022989"/>
    </source>
</evidence>
<evidence type="ECO:0000256" key="6">
    <source>
        <dbReference type="SAM" id="Phobius"/>
    </source>
</evidence>
<keyword evidence="5 6" id="KW-0472">Membrane</keyword>
<name>A0A1X2EN25_9MYCO</name>
<dbReference type="AlphaFoldDB" id="A0A1X2EN25"/>
<dbReference type="PANTHER" id="PTHR10057:SF0">
    <property type="entry name" value="TRANSLOCATOR PROTEIN"/>
    <property type="match status" value="1"/>
</dbReference>
<dbReference type="InterPro" id="IPR004307">
    <property type="entry name" value="TspO_MBR"/>
</dbReference>
<dbReference type="FunFam" id="1.20.1260.100:FF:000001">
    <property type="entry name" value="translocator protein 2"/>
    <property type="match status" value="1"/>
</dbReference>
<dbReference type="OrthoDB" id="9795496at2"/>
<organism evidence="8 9">
    <name type="scientific">Mycolicibacillus trivialis</name>
    <dbReference type="NCBI Taxonomy" id="1798"/>
    <lineage>
        <taxon>Bacteria</taxon>
        <taxon>Bacillati</taxon>
        <taxon>Actinomycetota</taxon>
        <taxon>Actinomycetes</taxon>
        <taxon>Mycobacteriales</taxon>
        <taxon>Mycobacteriaceae</taxon>
        <taxon>Mycolicibacillus</taxon>
    </lineage>
</organism>
<comment type="caution">
    <text evidence="8">The sequence shown here is derived from an EMBL/GenBank/DDBJ whole genome shotgun (WGS) entry which is preliminary data.</text>
</comment>
<sequence>MRISTLLTATAAVGATAAAGSAVTTPAVRSAWYRRLRKPGYQPPSAAFPVVWPALYADIAAVSAYCIDELHEQGETAAAQRYRVALILNLVFNAGWSWLFFGRRRLGTAAMTALALTASGADLTRRAIEAGGRRGALLAPYPAWCGFATALSTHIWWLNRGRSRRS</sequence>
<comment type="similarity">
    <text evidence="2">Belongs to the TspO/BZRP family.</text>
</comment>
<proteinExistence type="inferred from homology"/>
<protein>
    <submittedName>
        <fullName evidence="8">TspO protein</fullName>
    </submittedName>
</protein>
<comment type="subcellular location">
    <subcellularLocation>
        <location evidence="1">Membrane</location>
        <topology evidence="1">Multi-pass membrane protein</topology>
    </subcellularLocation>
</comment>
<dbReference type="Gene3D" id="1.20.1260.100">
    <property type="entry name" value="TspO/MBR protein"/>
    <property type="match status" value="1"/>
</dbReference>
<feature type="chain" id="PRO_5012687982" evidence="7">
    <location>
        <begin position="18"/>
        <end position="166"/>
    </location>
</feature>
<evidence type="ECO:0000313" key="9">
    <source>
        <dbReference type="Proteomes" id="UP000193090"/>
    </source>
</evidence>
<evidence type="ECO:0000256" key="2">
    <source>
        <dbReference type="ARBA" id="ARBA00007524"/>
    </source>
</evidence>
<feature type="transmembrane region" description="Helical" evidence="6">
    <location>
        <begin position="46"/>
        <end position="70"/>
    </location>
</feature>
<keyword evidence="4 6" id="KW-1133">Transmembrane helix</keyword>